<organism evidence="1 2">
    <name type="scientific">Xenopus laevis</name>
    <name type="common">African clawed frog</name>
    <dbReference type="NCBI Taxonomy" id="8355"/>
    <lineage>
        <taxon>Eukaryota</taxon>
        <taxon>Metazoa</taxon>
        <taxon>Chordata</taxon>
        <taxon>Craniata</taxon>
        <taxon>Vertebrata</taxon>
        <taxon>Euteleostomi</taxon>
        <taxon>Amphibia</taxon>
        <taxon>Batrachia</taxon>
        <taxon>Anura</taxon>
        <taxon>Pipoidea</taxon>
        <taxon>Pipidae</taxon>
        <taxon>Xenopodinae</taxon>
        <taxon>Xenopus</taxon>
        <taxon>Xenopus</taxon>
    </lineage>
</organism>
<dbReference type="EMBL" id="CM004475">
    <property type="protein sequence ID" value="OCT77380.1"/>
    <property type="molecule type" value="Genomic_DNA"/>
</dbReference>
<name>A0A974CPS5_XENLA</name>
<accession>A0A974CPS5</accession>
<proteinExistence type="predicted"/>
<gene>
    <name evidence="1" type="ORF">XELAEV_18028478mg</name>
</gene>
<evidence type="ECO:0000313" key="1">
    <source>
        <dbReference type="EMBL" id="OCT77380.1"/>
    </source>
</evidence>
<dbReference type="AlphaFoldDB" id="A0A974CPS5"/>
<evidence type="ECO:0000313" key="2">
    <source>
        <dbReference type="Proteomes" id="UP000694892"/>
    </source>
</evidence>
<reference evidence="2" key="1">
    <citation type="journal article" date="2016" name="Nature">
        <title>Genome evolution in the allotetraploid frog Xenopus laevis.</title>
        <authorList>
            <person name="Session A.M."/>
            <person name="Uno Y."/>
            <person name="Kwon T."/>
            <person name="Chapman J.A."/>
            <person name="Toyoda A."/>
            <person name="Takahashi S."/>
            <person name="Fukui A."/>
            <person name="Hikosaka A."/>
            <person name="Suzuki A."/>
            <person name="Kondo M."/>
            <person name="van Heeringen S.J."/>
            <person name="Quigley I."/>
            <person name="Heinz S."/>
            <person name="Ogino H."/>
            <person name="Ochi H."/>
            <person name="Hellsten U."/>
            <person name="Lyons J.B."/>
            <person name="Simakov O."/>
            <person name="Putnam N."/>
            <person name="Stites J."/>
            <person name="Kuroki Y."/>
            <person name="Tanaka T."/>
            <person name="Michiue T."/>
            <person name="Watanabe M."/>
            <person name="Bogdanovic O."/>
            <person name="Lister R."/>
            <person name="Georgiou G."/>
            <person name="Paranjpe S.S."/>
            <person name="van Kruijsbergen I."/>
            <person name="Shu S."/>
            <person name="Carlson J."/>
            <person name="Kinoshita T."/>
            <person name="Ohta Y."/>
            <person name="Mawaribuchi S."/>
            <person name="Jenkins J."/>
            <person name="Grimwood J."/>
            <person name="Schmutz J."/>
            <person name="Mitros T."/>
            <person name="Mozaffari S.V."/>
            <person name="Suzuki Y."/>
            <person name="Haramoto Y."/>
            <person name="Yamamoto T.S."/>
            <person name="Takagi C."/>
            <person name="Heald R."/>
            <person name="Miller K."/>
            <person name="Haudenschild C."/>
            <person name="Kitzman J."/>
            <person name="Nakayama T."/>
            <person name="Izutsu Y."/>
            <person name="Robert J."/>
            <person name="Fortriede J."/>
            <person name="Burns K."/>
            <person name="Lotay V."/>
            <person name="Karimi K."/>
            <person name="Yasuoka Y."/>
            <person name="Dichmann D.S."/>
            <person name="Flajnik M.F."/>
            <person name="Houston D.W."/>
            <person name="Shendure J."/>
            <person name="DuPasquier L."/>
            <person name="Vize P.D."/>
            <person name="Zorn A.M."/>
            <person name="Ito M."/>
            <person name="Marcotte E.M."/>
            <person name="Wallingford J.B."/>
            <person name="Ito Y."/>
            <person name="Asashima M."/>
            <person name="Ueno N."/>
            <person name="Matsuda Y."/>
            <person name="Veenstra G.J."/>
            <person name="Fujiyama A."/>
            <person name="Harland R.M."/>
            <person name="Taira M."/>
            <person name="Rokhsar D.S."/>
        </authorList>
    </citation>
    <scope>NUCLEOTIDE SEQUENCE [LARGE SCALE GENOMIC DNA]</scope>
    <source>
        <strain evidence="2">J</strain>
    </source>
</reference>
<protein>
    <submittedName>
        <fullName evidence="1">Uncharacterized protein</fullName>
    </submittedName>
</protein>
<dbReference type="Proteomes" id="UP000694892">
    <property type="component" value="Chromosome 5S"/>
</dbReference>
<sequence length="81" mass="9191">MIKVLPNKFIPSGSAFRTPFTCIKEPQENGTLSDKAHCTSQNNEETQLFTLRLLHSKYPATSHGLTRATYRPSFILKNRLP</sequence>